<accession>A0A142EPY9</accession>
<keyword evidence="3" id="KW-0813">Transport</keyword>
<dbReference type="InterPro" id="IPR051045">
    <property type="entry name" value="TonB-dependent_transducer"/>
</dbReference>
<feature type="domain" description="TonB C-terminal" evidence="10">
    <location>
        <begin position="155"/>
        <end position="249"/>
    </location>
</feature>
<dbReference type="GO" id="GO:0031992">
    <property type="term" value="F:energy transducer activity"/>
    <property type="evidence" value="ECO:0007669"/>
    <property type="project" value="TreeGrafter"/>
</dbReference>
<keyword evidence="7" id="KW-0653">Protein transport</keyword>
<keyword evidence="6" id="KW-0812">Transmembrane</keyword>
<dbReference type="AlphaFoldDB" id="A0A142EPY9"/>
<comment type="subcellular location">
    <subcellularLocation>
        <location evidence="1">Cell inner membrane</location>
        <topology evidence="1">Single-pass membrane protein</topology>
        <orientation evidence="1">Periplasmic side</orientation>
    </subcellularLocation>
</comment>
<dbReference type="STRING" id="1727163.AO498_12170"/>
<dbReference type="GO" id="GO:0015031">
    <property type="term" value="P:protein transport"/>
    <property type="evidence" value="ECO:0007669"/>
    <property type="project" value="UniProtKB-KW"/>
</dbReference>
<dbReference type="InterPro" id="IPR006260">
    <property type="entry name" value="TonB/TolA_C"/>
</dbReference>
<dbReference type="NCBIfam" id="TIGR01352">
    <property type="entry name" value="tonB_Cterm"/>
    <property type="match status" value="1"/>
</dbReference>
<evidence type="ECO:0000256" key="8">
    <source>
        <dbReference type="ARBA" id="ARBA00022989"/>
    </source>
</evidence>
<keyword evidence="5" id="KW-0997">Cell inner membrane</keyword>
<evidence type="ECO:0000313" key="11">
    <source>
        <dbReference type="EMBL" id="AMQ57194.1"/>
    </source>
</evidence>
<dbReference type="PATRIC" id="fig|1727163.4.peg.2541"/>
<evidence type="ECO:0000256" key="7">
    <source>
        <dbReference type="ARBA" id="ARBA00022927"/>
    </source>
</evidence>
<dbReference type="PANTHER" id="PTHR33446:SF2">
    <property type="entry name" value="PROTEIN TONB"/>
    <property type="match status" value="1"/>
</dbReference>
<proteinExistence type="inferred from homology"/>
<evidence type="ECO:0000259" key="10">
    <source>
        <dbReference type="PROSITE" id="PS52015"/>
    </source>
</evidence>
<reference evidence="12" key="1">
    <citation type="submission" date="2015-09" db="EMBL/GenBank/DDBJ databases">
        <title>Complete sequence of Algoriphagus sp. M8-2.</title>
        <authorList>
            <person name="Shintani M."/>
        </authorList>
    </citation>
    <scope>NUCLEOTIDE SEQUENCE [LARGE SCALE GENOMIC DNA]</scope>
    <source>
        <strain evidence="12">M8-2</strain>
    </source>
</reference>
<evidence type="ECO:0000256" key="1">
    <source>
        <dbReference type="ARBA" id="ARBA00004383"/>
    </source>
</evidence>
<organism evidence="11 12">
    <name type="scientific">Algoriphagus sanaruensis</name>
    <dbReference type="NCBI Taxonomy" id="1727163"/>
    <lineage>
        <taxon>Bacteria</taxon>
        <taxon>Pseudomonadati</taxon>
        <taxon>Bacteroidota</taxon>
        <taxon>Cytophagia</taxon>
        <taxon>Cytophagales</taxon>
        <taxon>Cyclobacteriaceae</taxon>
        <taxon>Algoriphagus</taxon>
    </lineage>
</organism>
<dbReference type="GO" id="GO:0055085">
    <property type="term" value="P:transmembrane transport"/>
    <property type="evidence" value="ECO:0007669"/>
    <property type="project" value="InterPro"/>
</dbReference>
<dbReference type="Pfam" id="PF03544">
    <property type="entry name" value="TonB_C"/>
    <property type="match status" value="1"/>
</dbReference>
<comment type="similarity">
    <text evidence="2">Belongs to the TonB family.</text>
</comment>
<evidence type="ECO:0000256" key="6">
    <source>
        <dbReference type="ARBA" id="ARBA00022692"/>
    </source>
</evidence>
<dbReference type="RefSeq" id="WP_067547978.1">
    <property type="nucleotide sequence ID" value="NZ_CP012836.1"/>
</dbReference>
<gene>
    <name evidence="11" type="ORF">AO498_12170</name>
</gene>
<dbReference type="EMBL" id="CP012836">
    <property type="protein sequence ID" value="AMQ57194.1"/>
    <property type="molecule type" value="Genomic_DNA"/>
</dbReference>
<keyword evidence="8" id="KW-1133">Transmembrane helix</keyword>
<dbReference type="Proteomes" id="UP000073816">
    <property type="component" value="Chromosome"/>
</dbReference>
<dbReference type="InterPro" id="IPR037682">
    <property type="entry name" value="TonB_C"/>
</dbReference>
<dbReference type="GO" id="GO:0098797">
    <property type="term" value="C:plasma membrane protein complex"/>
    <property type="evidence" value="ECO:0007669"/>
    <property type="project" value="TreeGrafter"/>
</dbReference>
<name>A0A142EPY9_9BACT</name>
<dbReference type="KEGG" id="alm:AO498_12170"/>
<reference evidence="11 12" key="2">
    <citation type="journal article" date="2016" name="Genome Announc.">
        <title>Complete Genome Sequence of Algoriphagus sp. Strain M8-2, Isolated from a Brackish Lake.</title>
        <authorList>
            <person name="Muraguchi Y."/>
            <person name="Kushimoto K."/>
            <person name="Ohtsubo Y."/>
            <person name="Suzuki T."/>
            <person name="Dohra H."/>
            <person name="Kimbara K."/>
            <person name="Shintani M."/>
        </authorList>
    </citation>
    <scope>NUCLEOTIDE SEQUENCE [LARGE SCALE GENOMIC DNA]</scope>
    <source>
        <strain evidence="11 12">M8-2</strain>
    </source>
</reference>
<protein>
    <recommendedName>
        <fullName evidence="10">TonB C-terminal domain-containing protein</fullName>
    </recommendedName>
</protein>
<dbReference type="PANTHER" id="PTHR33446">
    <property type="entry name" value="PROTEIN TONB-RELATED"/>
    <property type="match status" value="1"/>
</dbReference>
<evidence type="ECO:0000256" key="9">
    <source>
        <dbReference type="ARBA" id="ARBA00023136"/>
    </source>
</evidence>
<keyword evidence="12" id="KW-1185">Reference proteome</keyword>
<evidence type="ECO:0000256" key="4">
    <source>
        <dbReference type="ARBA" id="ARBA00022475"/>
    </source>
</evidence>
<evidence type="ECO:0000256" key="2">
    <source>
        <dbReference type="ARBA" id="ARBA00006555"/>
    </source>
</evidence>
<evidence type="ECO:0000256" key="3">
    <source>
        <dbReference type="ARBA" id="ARBA00022448"/>
    </source>
</evidence>
<dbReference type="PROSITE" id="PS52015">
    <property type="entry name" value="TONB_CTD"/>
    <property type="match status" value="1"/>
</dbReference>
<keyword evidence="9" id="KW-0472">Membrane</keyword>
<dbReference type="SUPFAM" id="SSF74653">
    <property type="entry name" value="TolA/TonB C-terminal domain"/>
    <property type="match status" value="1"/>
</dbReference>
<sequence length="249" mass="28697">MGLKKIGVIYLLVMLFSFTTKGQEIAYLNKFKIPIQDTSKYAPFFKRIIETQGKERKTEIITTSEQLVYQKVEELGSDSNPISSIEFWFTEEGILQEKTISDLTKDRSTISRFFPNGNLESIIEKKGDAIVSEKYFFETGKKRKKPIIESALPVGGLEAWNIFLGQNLRYPPSAQRMGYEGTVFVSFIVTKDGQMEDIELTNPEENHFLLNQEALRVVKLYTGLWNPLKIDGEVQKTRMRMPIRFKLTD</sequence>
<keyword evidence="4" id="KW-1003">Cell membrane</keyword>
<evidence type="ECO:0000256" key="5">
    <source>
        <dbReference type="ARBA" id="ARBA00022519"/>
    </source>
</evidence>
<dbReference type="Gene3D" id="3.30.1150.10">
    <property type="match status" value="1"/>
</dbReference>
<evidence type="ECO:0000313" key="12">
    <source>
        <dbReference type="Proteomes" id="UP000073816"/>
    </source>
</evidence>